<sequence>MNLRTAIKTMLLLVTTVTVFHFCIIFKIIPYEITWGGRLKNDAEMYVFESVSILINIFFIFTLLMKGSYIKQVLSVRTVNVILWVFLILFGLNTIGNLFAKTNFEKLFAVLTLAFSVLVWIILKAKNTEHTAAYKRH</sequence>
<comment type="caution">
    <text evidence="2">The sequence shown here is derived from an EMBL/GenBank/DDBJ whole genome shotgun (WGS) entry which is preliminary data.</text>
</comment>
<feature type="transmembrane region" description="Helical" evidence="1">
    <location>
        <begin position="81"/>
        <end position="100"/>
    </location>
</feature>
<keyword evidence="1" id="KW-0472">Membrane</keyword>
<evidence type="ECO:0000256" key="1">
    <source>
        <dbReference type="SAM" id="Phobius"/>
    </source>
</evidence>
<keyword evidence="1" id="KW-0812">Transmembrane</keyword>
<dbReference type="RefSeq" id="WP_188501167.1">
    <property type="nucleotide sequence ID" value="NZ_BMFP01000003.1"/>
</dbReference>
<accession>A0ABQ1W4R0</accession>
<reference evidence="3" key="1">
    <citation type="journal article" date="2019" name="Int. J. Syst. Evol. Microbiol.">
        <title>The Global Catalogue of Microorganisms (GCM) 10K type strain sequencing project: providing services to taxonomists for standard genome sequencing and annotation.</title>
        <authorList>
            <consortium name="The Broad Institute Genomics Platform"/>
            <consortium name="The Broad Institute Genome Sequencing Center for Infectious Disease"/>
            <person name="Wu L."/>
            <person name="Ma J."/>
        </authorList>
    </citation>
    <scope>NUCLEOTIDE SEQUENCE [LARGE SCALE GENOMIC DNA]</scope>
    <source>
        <strain evidence="3">CGMCC 1.12749</strain>
    </source>
</reference>
<organism evidence="2 3">
    <name type="scientific">Pontibacter amylolyticus</name>
    <dbReference type="NCBI Taxonomy" id="1424080"/>
    <lineage>
        <taxon>Bacteria</taxon>
        <taxon>Pseudomonadati</taxon>
        <taxon>Bacteroidota</taxon>
        <taxon>Cytophagia</taxon>
        <taxon>Cytophagales</taxon>
        <taxon>Hymenobacteraceae</taxon>
        <taxon>Pontibacter</taxon>
    </lineage>
</organism>
<evidence type="ECO:0000313" key="2">
    <source>
        <dbReference type="EMBL" id="GGG13606.1"/>
    </source>
</evidence>
<gene>
    <name evidence="2" type="ORF">GCM10011323_17550</name>
</gene>
<feature type="transmembrane region" description="Helical" evidence="1">
    <location>
        <begin position="51"/>
        <end position="69"/>
    </location>
</feature>
<dbReference type="Proteomes" id="UP000634043">
    <property type="component" value="Unassembled WGS sequence"/>
</dbReference>
<keyword evidence="3" id="KW-1185">Reference proteome</keyword>
<proteinExistence type="predicted"/>
<evidence type="ECO:0000313" key="3">
    <source>
        <dbReference type="Proteomes" id="UP000634043"/>
    </source>
</evidence>
<protein>
    <recommendedName>
        <fullName evidence="4">DUF4293 family protein</fullName>
    </recommendedName>
</protein>
<dbReference type="EMBL" id="BMFP01000003">
    <property type="protein sequence ID" value="GGG13606.1"/>
    <property type="molecule type" value="Genomic_DNA"/>
</dbReference>
<keyword evidence="1" id="KW-1133">Transmembrane helix</keyword>
<name>A0ABQ1W4R0_9BACT</name>
<feature type="transmembrane region" description="Helical" evidence="1">
    <location>
        <begin position="106"/>
        <end position="123"/>
    </location>
</feature>
<evidence type="ECO:0008006" key="4">
    <source>
        <dbReference type="Google" id="ProtNLM"/>
    </source>
</evidence>
<feature type="transmembrane region" description="Helical" evidence="1">
    <location>
        <begin position="12"/>
        <end position="31"/>
    </location>
</feature>